<evidence type="ECO:0000259" key="5">
    <source>
        <dbReference type="PROSITE" id="PS50931"/>
    </source>
</evidence>
<dbReference type="SUPFAM" id="SSF46785">
    <property type="entry name" value="Winged helix' DNA-binding domain"/>
    <property type="match status" value="1"/>
</dbReference>
<dbReference type="InterPro" id="IPR036390">
    <property type="entry name" value="WH_DNA-bd_sf"/>
</dbReference>
<dbReference type="KEGG" id="cps:CPS_1317"/>
<dbReference type="SUPFAM" id="SSF53850">
    <property type="entry name" value="Periplasmic binding protein-like II"/>
    <property type="match status" value="1"/>
</dbReference>
<dbReference type="PANTHER" id="PTHR30537:SF72">
    <property type="entry name" value="LYSR FAMILY TRANSCRIPTIONAL REGULATOR"/>
    <property type="match status" value="1"/>
</dbReference>
<dbReference type="Proteomes" id="UP000000547">
    <property type="component" value="Chromosome"/>
</dbReference>
<dbReference type="InterPro" id="IPR058163">
    <property type="entry name" value="LysR-type_TF_proteobact-type"/>
</dbReference>
<dbReference type="STRING" id="167879.CPS_1317"/>
<dbReference type="FunFam" id="1.10.10.10:FF:000001">
    <property type="entry name" value="LysR family transcriptional regulator"/>
    <property type="match status" value="1"/>
</dbReference>
<keyword evidence="4" id="KW-0804">Transcription</keyword>
<name>Q486F5_COLP3</name>
<dbReference type="GO" id="GO:0006351">
    <property type="term" value="P:DNA-templated transcription"/>
    <property type="evidence" value="ECO:0007669"/>
    <property type="project" value="TreeGrafter"/>
</dbReference>
<organism evidence="6 7">
    <name type="scientific">Colwellia psychrerythraea (strain 34H / ATCC BAA-681)</name>
    <name type="common">Vibrio psychroerythus</name>
    <dbReference type="NCBI Taxonomy" id="167879"/>
    <lineage>
        <taxon>Bacteria</taxon>
        <taxon>Pseudomonadati</taxon>
        <taxon>Pseudomonadota</taxon>
        <taxon>Gammaproteobacteria</taxon>
        <taxon>Alteromonadales</taxon>
        <taxon>Colwelliaceae</taxon>
        <taxon>Colwellia</taxon>
    </lineage>
</organism>
<proteinExistence type="inferred from homology"/>
<accession>Q486F5</accession>
<dbReference type="Gene3D" id="3.40.190.290">
    <property type="match status" value="1"/>
</dbReference>
<dbReference type="RefSeq" id="WP_011042154.1">
    <property type="nucleotide sequence ID" value="NC_003910.7"/>
</dbReference>
<dbReference type="GO" id="GO:0003700">
    <property type="term" value="F:DNA-binding transcription factor activity"/>
    <property type="evidence" value="ECO:0007669"/>
    <property type="project" value="InterPro"/>
</dbReference>
<comment type="similarity">
    <text evidence="1">Belongs to the LysR transcriptional regulatory family.</text>
</comment>
<dbReference type="DNASU" id="3518621"/>
<evidence type="ECO:0000256" key="4">
    <source>
        <dbReference type="ARBA" id="ARBA00023163"/>
    </source>
</evidence>
<evidence type="ECO:0000313" key="6">
    <source>
        <dbReference type="EMBL" id="AAZ25122.1"/>
    </source>
</evidence>
<dbReference type="EMBL" id="CP000083">
    <property type="protein sequence ID" value="AAZ25122.1"/>
    <property type="molecule type" value="Genomic_DNA"/>
</dbReference>
<dbReference type="InterPro" id="IPR036388">
    <property type="entry name" value="WH-like_DNA-bd_sf"/>
</dbReference>
<dbReference type="InterPro" id="IPR005119">
    <property type="entry name" value="LysR_subst-bd"/>
</dbReference>
<dbReference type="InterPro" id="IPR000847">
    <property type="entry name" value="LysR_HTH_N"/>
</dbReference>
<gene>
    <name evidence="6" type="ordered locus">CPS_1317</name>
</gene>
<reference evidence="6" key="1">
    <citation type="journal article" date="2005" name="Proc. Natl. Acad. Sci. U.S.A.">
        <title>The psychrophilic lifestyle as revealed by the genome sequence of Colwellia psychrerythraea 34H through genomic and proteomic analyses.</title>
        <authorList>
            <person name="Methe B.A."/>
            <person name="Nelson K.E."/>
            <person name="Deming J.W."/>
            <person name="Momen B."/>
            <person name="Melamud E."/>
            <person name="Zhang X."/>
            <person name="Moult J."/>
            <person name="Madupu R."/>
            <person name="Nelson W.C."/>
            <person name="Dodson R.J."/>
            <person name="Brinkac L.M."/>
            <person name="Daugherty S.C."/>
            <person name="Durkin A.S."/>
            <person name="DeBoy R.T."/>
            <person name="Kolonay J.F."/>
            <person name="Sullivan S.A."/>
            <person name="Zhou L."/>
            <person name="Davidsen T.M."/>
            <person name="Wu M."/>
            <person name="Huston A.L."/>
            <person name="Lewis M."/>
            <person name="Weaver B."/>
            <person name="Weidman J.F."/>
            <person name="Khouri H."/>
            <person name="Utterback T.R."/>
            <person name="Feldblyum T.V."/>
            <person name="Fraser C.M."/>
        </authorList>
    </citation>
    <scope>NUCLEOTIDE SEQUENCE [LARGE SCALE GENOMIC DNA]</scope>
    <source>
        <strain evidence="6">34H</strain>
    </source>
</reference>
<dbReference type="PANTHER" id="PTHR30537">
    <property type="entry name" value="HTH-TYPE TRANSCRIPTIONAL REGULATOR"/>
    <property type="match status" value="1"/>
</dbReference>
<dbReference type="PROSITE" id="PS50931">
    <property type="entry name" value="HTH_LYSR"/>
    <property type="match status" value="1"/>
</dbReference>
<keyword evidence="3" id="KW-0238">DNA-binding</keyword>
<protein>
    <submittedName>
        <fullName evidence="6">Transcriptional regulator, LysR family</fullName>
    </submittedName>
</protein>
<dbReference type="CDD" id="cd08422">
    <property type="entry name" value="PBP2_CrgA_like"/>
    <property type="match status" value="1"/>
</dbReference>
<dbReference type="HOGENOM" id="CLU_039613_16_3_6"/>
<dbReference type="AlphaFoldDB" id="Q486F5"/>
<dbReference type="Pfam" id="PF03466">
    <property type="entry name" value="LysR_substrate"/>
    <property type="match status" value="1"/>
</dbReference>
<feature type="domain" description="HTH lysR-type" evidence="5">
    <location>
        <begin position="1"/>
        <end position="59"/>
    </location>
</feature>
<evidence type="ECO:0000256" key="2">
    <source>
        <dbReference type="ARBA" id="ARBA00023015"/>
    </source>
</evidence>
<dbReference type="Gene3D" id="1.10.10.10">
    <property type="entry name" value="Winged helix-like DNA-binding domain superfamily/Winged helix DNA-binding domain"/>
    <property type="match status" value="1"/>
</dbReference>
<dbReference type="GO" id="GO:0043565">
    <property type="term" value="F:sequence-specific DNA binding"/>
    <property type="evidence" value="ECO:0007669"/>
    <property type="project" value="TreeGrafter"/>
</dbReference>
<dbReference type="Pfam" id="PF00126">
    <property type="entry name" value="HTH_1"/>
    <property type="match status" value="1"/>
</dbReference>
<evidence type="ECO:0000256" key="3">
    <source>
        <dbReference type="ARBA" id="ARBA00023125"/>
    </source>
</evidence>
<evidence type="ECO:0000313" key="7">
    <source>
        <dbReference type="Proteomes" id="UP000000547"/>
    </source>
</evidence>
<sequence>MDKLSLLKLFVNAVDHGGFAAAANHLGLSASTVSKGMARLEDNLSIKLFNRSTRQVHLTDSGSRYLITARRIVLELEQCEQDLKQTNDLPCGQVKVNLPVSYGRLYVMPLLQEFTQLYPDITLDVSFNDSYVDILEQGIDLTIRTGKLDDQRLVARMLSPIDFILCASPAYIAANDFPACAAEYSQHSWIRFKYPQSGRLMPITVDEGHGVESYDPGSQYIVNDGEALAELCAQGLGLTQLPHFIARDWLKSKSIVPISSFLRSSEGVYCVYPKREFLPTKVKVLIEYLLMKIEQNGENTYHTWAETLQPVAHEKNGD</sequence>
<evidence type="ECO:0000256" key="1">
    <source>
        <dbReference type="ARBA" id="ARBA00009437"/>
    </source>
</evidence>
<keyword evidence="2" id="KW-0805">Transcription regulation</keyword>